<evidence type="ECO:0000313" key="1">
    <source>
        <dbReference type="EMBL" id="DAB38800.1"/>
    </source>
</evidence>
<evidence type="ECO:0000313" key="2">
    <source>
        <dbReference type="Proteomes" id="UP000228859"/>
    </source>
</evidence>
<protein>
    <submittedName>
        <fullName evidence="1">Uncharacterized protein</fullName>
    </submittedName>
</protein>
<name>A0A2D3WIB2_9BACT</name>
<gene>
    <name evidence="1" type="ORF">CFH83_03995</name>
</gene>
<sequence>MRNKKEGSGKVFFVSCRYSGMKNLALIIMFSVTSVVLSAEEYTIQTISAKKEASITPAFEKKVHKSALSSIKKKEGVCNVVTVGKYPSAASAHHDLKKAKAISKDAFVRPINRTTPKACESATAEKKVADAHAQVASVKKEESVATTHEAVKTSTVSSAAVTHVAVAPSAQVAKAEPCKAQPCEKVTNTVYLYDRNIGRKSDIHEAIEFYKNSPYHTFKPVVAQR</sequence>
<dbReference type="EMBL" id="DLUI01000061">
    <property type="protein sequence ID" value="DAB38800.1"/>
    <property type="molecule type" value="Genomic_DNA"/>
</dbReference>
<organism evidence="1 2">
    <name type="scientific">Sulfuricurvum kujiense</name>
    <dbReference type="NCBI Taxonomy" id="148813"/>
    <lineage>
        <taxon>Bacteria</taxon>
        <taxon>Pseudomonadati</taxon>
        <taxon>Campylobacterota</taxon>
        <taxon>Epsilonproteobacteria</taxon>
        <taxon>Campylobacterales</taxon>
        <taxon>Sulfurimonadaceae</taxon>
        <taxon>Sulfuricurvum</taxon>
    </lineage>
</organism>
<accession>A0A2D3WIB2</accession>
<dbReference type="AlphaFoldDB" id="A0A2D3WIB2"/>
<proteinExistence type="predicted"/>
<reference evidence="1 2" key="1">
    <citation type="journal article" date="2017" name="Front. Microbiol.">
        <title>Comparative Genomic Analysis of the Class Epsilonproteobacteria and Proposed Reclassification to Epsilonbacteraeota (phyl. nov.).</title>
        <authorList>
            <person name="Waite D.W."/>
            <person name="Vanwonterghem I."/>
            <person name="Rinke C."/>
            <person name="Parks D.H."/>
            <person name="Zhang Y."/>
            <person name="Takai K."/>
            <person name="Sievert S.M."/>
            <person name="Simon J."/>
            <person name="Campbell B.J."/>
            <person name="Hanson T.E."/>
            <person name="Woyke T."/>
            <person name="Klotz M.G."/>
            <person name="Hugenholtz P."/>
        </authorList>
    </citation>
    <scope>NUCLEOTIDE SEQUENCE [LARGE SCALE GENOMIC DNA]</scope>
    <source>
        <strain evidence="1">UBA12443</strain>
    </source>
</reference>
<dbReference type="Proteomes" id="UP000228859">
    <property type="component" value="Unassembled WGS sequence"/>
</dbReference>
<comment type="caution">
    <text evidence="1">The sequence shown here is derived from an EMBL/GenBank/DDBJ whole genome shotgun (WGS) entry which is preliminary data.</text>
</comment>